<evidence type="ECO:0000256" key="5">
    <source>
        <dbReference type="ARBA" id="ARBA00022759"/>
    </source>
</evidence>
<dbReference type="Proteomes" id="UP000326944">
    <property type="component" value="Chromosome"/>
</dbReference>
<dbReference type="GO" id="GO:0016787">
    <property type="term" value="F:hydrolase activity"/>
    <property type="evidence" value="ECO:0007669"/>
    <property type="project" value="UniProtKB-KW"/>
</dbReference>
<evidence type="ECO:0000259" key="7">
    <source>
        <dbReference type="Pfam" id="PF05840"/>
    </source>
</evidence>
<dbReference type="InterPro" id="IPR008766">
    <property type="entry name" value="Replication_gene_A-like"/>
</dbReference>
<sequence>MKTSTMIYPATTYAGYEEQNKERLRRAHQRGVNATNEAPLTNYKKDVDIFKKYGVSKSDLVSVKLKIRKQENFLKYSYVKNNSTGQAIPLQDCIISSNHNTSRYYAEIQNRIDTLQREAEQGNLTPVFLTITLPSEFHKMKQDKKTKQLIKNPKYNNIEPKEAVKVITKMWAKLRHDRSLKELSKNERMYYRVNEPHKDGTPHAHFLLFIPKDKIERVEKSFNRLYNPKTNKFVKDIENAKSYIMKYINKTLPKAKDELTQDDEYLNAWYIKNRINRFCSSRSTAPMYLYRLLHHRYSLYALTQVRKGNSLQVLARLEDDKIMEIWDDGELLFMRSEDIEIHTIKGLAA</sequence>
<name>A0A5P8P2A0_9BACT</name>
<keyword evidence="4" id="KW-0540">Nuclease</keyword>
<keyword evidence="3" id="KW-0235">DNA replication</keyword>
<evidence type="ECO:0000256" key="2">
    <source>
        <dbReference type="ARBA" id="ARBA00009260"/>
    </source>
</evidence>
<dbReference type="EMBL" id="CP043617">
    <property type="protein sequence ID" value="QFR49863.1"/>
    <property type="molecule type" value="Genomic_DNA"/>
</dbReference>
<comment type="similarity">
    <text evidence="2">Belongs to the phage GPA family.</text>
</comment>
<keyword evidence="9" id="KW-1185">Reference proteome</keyword>
<evidence type="ECO:0000313" key="8">
    <source>
        <dbReference type="EMBL" id="QFR49863.1"/>
    </source>
</evidence>
<keyword evidence="6" id="KW-0378">Hydrolase</keyword>
<evidence type="ECO:0000256" key="4">
    <source>
        <dbReference type="ARBA" id="ARBA00022722"/>
    </source>
</evidence>
<dbReference type="SUPFAM" id="SSF55464">
    <property type="entry name" value="Origin of replication-binding domain, RBD-like"/>
    <property type="match status" value="1"/>
</dbReference>
<dbReference type="KEGG" id="sulg:FJR48_09030"/>
<reference evidence="8 9" key="1">
    <citation type="submission" date="2019-09" db="EMBL/GenBank/DDBJ databases">
        <title>Sulfurimonas gotlandica sp. nov., a chemoautotrophic and psychrotolerant epsilonproteobacterium isolated from a pelagic redoxcline, and an emended description of the genus Sulfurimonas.</title>
        <authorList>
            <person name="Wang S."/>
            <person name="Jiang L."/>
            <person name="Shao S."/>
        </authorList>
    </citation>
    <scope>NUCLEOTIDE SEQUENCE [LARGE SCALE GENOMIC DNA]</scope>
    <source>
        <strain evidence="8 9">GYSZ_1</strain>
    </source>
</reference>
<evidence type="ECO:0000256" key="3">
    <source>
        <dbReference type="ARBA" id="ARBA00022705"/>
    </source>
</evidence>
<dbReference type="RefSeq" id="WP_152307810.1">
    <property type="nucleotide sequence ID" value="NZ_CP043617.1"/>
</dbReference>
<dbReference type="OrthoDB" id="5334619at2"/>
<dbReference type="GO" id="GO:0004519">
    <property type="term" value="F:endonuclease activity"/>
    <property type="evidence" value="ECO:0007669"/>
    <property type="project" value="UniProtKB-KW"/>
</dbReference>
<evidence type="ECO:0000256" key="1">
    <source>
        <dbReference type="ARBA" id="ARBA00003293"/>
    </source>
</evidence>
<gene>
    <name evidence="8" type="ORF">FJR48_09030</name>
</gene>
<protein>
    <submittedName>
        <fullName evidence="8">Replication endonuclease</fullName>
    </submittedName>
</protein>
<dbReference type="GO" id="GO:0006260">
    <property type="term" value="P:DNA replication"/>
    <property type="evidence" value="ECO:0007669"/>
    <property type="project" value="UniProtKB-KW"/>
</dbReference>
<dbReference type="Pfam" id="PF05840">
    <property type="entry name" value="Phage_GPA"/>
    <property type="match status" value="1"/>
</dbReference>
<feature type="domain" description="Replication gene A protein-like" evidence="7">
    <location>
        <begin position="7"/>
        <end position="225"/>
    </location>
</feature>
<dbReference type="AlphaFoldDB" id="A0A5P8P2A0"/>
<organism evidence="8 9">
    <name type="scientific">Sulfurimonas lithotrophica</name>
    <dbReference type="NCBI Taxonomy" id="2590022"/>
    <lineage>
        <taxon>Bacteria</taxon>
        <taxon>Pseudomonadati</taxon>
        <taxon>Campylobacterota</taxon>
        <taxon>Epsilonproteobacteria</taxon>
        <taxon>Campylobacterales</taxon>
        <taxon>Sulfurimonadaceae</taxon>
        <taxon>Sulfurimonas</taxon>
    </lineage>
</organism>
<accession>A0A5P8P2A0</accession>
<evidence type="ECO:0000313" key="9">
    <source>
        <dbReference type="Proteomes" id="UP000326944"/>
    </source>
</evidence>
<comment type="function">
    <text evidence="1">Possible endonuclease which induces a single-strand cut and initiates DNA replication.</text>
</comment>
<evidence type="ECO:0000256" key="6">
    <source>
        <dbReference type="ARBA" id="ARBA00022801"/>
    </source>
</evidence>
<keyword evidence="5 8" id="KW-0255">Endonuclease</keyword>
<proteinExistence type="inferred from homology"/>